<evidence type="ECO:0000313" key="2">
    <source>
        <dbReference type="EMBL" id="KIA92746.1"/>
    </source>
</evidence>
<comment type="caution">
    <text evidence="2">The sequence shown here is derived from an EMBL/GenBank/DDBJ whole genome shotgun (WGS) entry which is preliminary data.</text>
</comment>
<name>A0A0C1D6L1_9SPHI</name>
<dbReference type="Proteomes" id="UP000031246">
    <property type="component" value="Unassembled WGS sequence"/>
</dbReference>
<feature type="transmembrane region" description="Helical" evidence="1">
    <location>
        <begin position="30"/>
        <end position="51"/>
    </location>
</feature>
<keyword evidence="1" id="KW-0472">Membrane</keyword>
<organism evidence="2 3">
    <name type="scientific">Pedobacter kyungheensis</name>
    <dbReference type="NCBI Taxonomy" id="1069985"/>
    <lineage>
        <taxon>Bacteria</taxon>
        <taxon>Pseudomonadati</taxon>
        <taxon>Bacteroidota</taxon>
        <taxon>Sphingobacteriia</taxon>
        <taxon>Sphingobacteriales</taxon>
        <taxon>Sphingobacteriaceae</taxon>
        <taxon>Pedobacter</taxon>
    </lineage>
</organism>
<dbReference type="EMBL" id="JSYN01000018">
    <property type="protein sequence ID" value="KIA92746.1"/>
    <property type="molecule type" value="Genomic_DNA"/>
</dbReference>
<evidence type="ECO:0000313" key="3">
    <source>
        <dbReference type="Proteomes" id="UP000031246"/>
    </source>
</evidence>
<feature type="transmembrane region" description="Helical" evidence="1">
    <location>
        <begin position="108"/>
        <end position="128"/>
    </location>
</feature>
<sequence length="135" mass="16348">MMKIKKAYYYLFYKFYKFGEWSPSVFPSDLTATLAIIFLELSTWASFKIYYKFFHRGYYVDFFSFQELIPLICIILINYFAFVHDQTWKKYFKKFEGLSKEQNSKGTFRVALIIFILLINFSFSLYVIGRINGFY</sequence>
<keyword evidence="1" id="KW-0812">Transmembrane</keyword>
<feature type="transmembrane region" description="Helical" evidence="1">
    <location>
        <begin position="58"/>
        <end position="82"/>
    </location>
</feature>
<keyword evidence="3" id="KW-1185">Reference proteome</keyword>
<protein>
    <submittedName>
        <fullName evidence="2">Uncharacterized protein</fullName>
    </submittedName>
</protein>
<dbReference type="AlphaFoldDB" id="A0A0C1D6L1"/>
<evidence type="ECO:0000256" key="1">
    <source>
        <dbReference type="SAM" id="Phobius"/>
    </source>
</evidence>
<gene>
    <name evidence="2" type="ORF">OC25_15230</name>
</gene>
<keyword evidence="1" id="KW-1133">Transmembrane helix</keyword>
<accession>A0A0C1D6L1</accession>
<reference evidence="2 3" key="1">
    <citation type="submission" date="2014-10" db="EMBL/GenBank/DDBJ databases">
        <title>Pedobacter Kyungheensis.</title>
        <authorList>
            <person name="Anderson B.M."/>
            <person name="Newman J.D."/>
        </authorList>
    </citation>
    <scope>NUCLEOTIDE SEQUENCE [LARGE SCALE GENOMIC DNA]</scope>
    <source>
        <strain evidence="2 3">KACC 16221</strain>
    </source>
</reference>
<proteinExistence type="predicted"/>